<dbReference type="AlphaFoldDB" id="A0A3E0VJS6"/>
<dbReference type="OrthoDB" id="4947318at2"/>
<proteinExistence type="predicted"/>
<dbReference type="RefSeq" id="WP_116415286.1">
    <property type="nucleotide sequence ID" value="NZ_NBWZ01000001.1"/>
</dbReference>
<dbReference type="Proteomes" id="UP000256486">
    <property type="component" value="Unassembled WGS sequence"/>
</dbReference>
<protein>
    <submittedName>
        <fullName evidence="1">Uncharacterized protein</fullName>
    </submittedName>
</protein>
<evidence type="ECO:0000313" key="1">
    <source>
        <dbReference type="EMBL" id="RFA09885.1"/>
    </source>
</evidence>
<evidence type="ECO:0000313" key="2">
    <source>
        <dbReference type="Proteomes" id="UP000256486"/>
    </source>
</evidence>
<organism evidence="1 2">
    <name type="scientific">Subtercola boreus</name>
    <dbReference type="NCBI Taxonomy" id="120213"/>
    <lineage>
        <taxon>Bacteria</taxon>
        <taxon>Bacillati</taxon>
        <taxon>Actinomycetota</taxon>
        <taxon>Actinomycetes</taxon>
        <taxon>Micrococcales</taxon>
        <taxon>Microbacteriaceae</taxon>
        <taxon>Subtercola</taxon>
    </lineage>
</organism>
<name>A0A3E0VJS6_9MICO</name>
<comment type="caution">
    <text evidence="1">The sequence shown here is derived from an EMBL/GenBank/DDBJ whole genome shotgun (WGS) entry which is preliminary data.</text>
</comment>
<dbReference type="EMBL" id="NBWZ01000001">
    <property type="protein sequence ID" value="RFA09885.1"/>
    <property type="molecule type" value="Genomic_DNA"/>
</dbReference>
<sequence>MEQPADTSGPRGQSPQVAVTVVRTGGFAGLKRTWEATADDPSTVDVWLGYVDALPWGKPPQQDPHSADRFVYRIVIAVRSEVRHDQTLPESALTGGWRDLVERVQHEAGGDQDAAPTSPGG</sequence>
<reference evidence="1 2" key="1">
    <citation type="submission" date="2017-04" db="EMBL/GenBank/DDBJ databases">
        <title>Comparative genome analysis of Subtercola boreus.</title>
        <authorList>
            <person name="Cho Y.-J."/>
            <person name="Cho A."/>
            <person name="Kim O.-S."/>
            <person name="Lee J.-I."/>
        </authorList>
    </citation>
    <scope>NUCLEOTIDE SEQUENCE [LARGE SCALE GENOMIC DNA]</scope>
    <source>
        <strain evidence="1 2">K300</strain>
    </source>
</reference>
<gene>
    <name evidence="1" type="ORF">B7R54_12235</name>
</gene>
<dbReference type="InterPro" id="IPR049457">
    <property type="entry name" value="Emfourin"/>
</dbReference>
<keyword evidence="2" id="KW-1185">Reference proteome</keyword>
<dbReference type="Pfam" id="PF20242">
    <property type="entry name" value="Emfourin"/>
    <property type="match status" value="1"/>
</dbReference>
<accession>A0A3E0VJS6</accession>